<protein>
    <recommendedName>
        <fullName evidence="2">hydroxymethylpyrimidine kinase</fullName>
        <ecNumber evidence="2">2.7.1.49</ecNumber>
    </recommendedName>
</protein>
<accession>A0A1M7YQT7</accession>
<evidence type="ECO:0000256" key="5">
    <source>
        <dbReference type="ARBA" id="ARBA00022777"/>
    </source>
</evidence>
<dbReference type="NCBIfam" id="TIGR00097">
    <property type="entry name" value="HMP-P_kinase"/>
    <property type="match status" value="1"/>
</dbReference>
<evidence type="ECO:0000256" key="4">
    <source>
        <dbReference type="ARBA" id="ARBA00022741"/>
    </source>
</evidence>
<dbReference type="RefSeq" id="WP_073579868.1">
    <property type="nucleotide sequence ID" value="NZ_AP024897.1"/>
</dbReference>
<dbReference type="InterPro" id="IPR029056">
    <property type="entry name" value="Ribokinase-like"/>
</dbReference>
<evidence type="ECO:0000313" key="8">
    <source>
        <dbReference type="EMBL" id="SHO54969.1"/>
    </source>
</evidence>
<dbReference type="UniPathway" id="UPA00060">
    <property type="reaction ID" value="UER00138"/>
</dbReference>
<dbReference type="GO" id="GO:0005829">
    <property type="term" value="C:cytosol"/>
    <property type="evidence" value="ECO:0007669"/>
    <property type="project" value="TreeGrafter"/>
</dbReference>
<evidence type="ECO:0000256" key="6">
    <source>
        <dbReference type="ARBA" id="ARBA00022840"/>
    </source>
</evidence>
<evidence type="ECO:0000256" key="2">
    <source>
        <dbReference type="ARBA" id="ARBA00012135"/>
    </source>
</evidence>
<sequence length="282" mass="29856">MKHQTQDIPVVLTIAGSDSSGGAGIQADIKTISATGSYACSVITAVTAQNTQGVDAVHPLPADIVGQQLDSVLNDLNVVAVKIGMLSQPDIIEVIAEKLSIFQPRWLVIDPVMISTSGTHLLEPSATGILKNILLPMADLITPNLPEALMLTSHAESDCLPAMPLLTEQLRKIHPKGILLKGGHSEDKNFCEDLLITPDEQFSFKSERITTSNTHGTGCTLSSAIASFLAQGNTLYDAVALAKTFISAAISNADRLCVGQGKGPVHHFHAFYQSLSGPGTKR</sequence>
<keyword evidence="5 8" id="KW-0418">Kinase</keyword>
<dbReference type="GO" id="GO:0008902">
    <property type="term" value="F:hydroxymethylpyrimidine kinase activity"/>
    <property type="evidence" value="ECO:0007669"/>
    <property type="project" value="UniProtKB-EC"/>
</dbReference>
<keyword evidence="4" id="KW-0547">Nucleotide-binding</keyword>
<reference evidence="9" key="1">
    <citation type="submission" date="2016-12" db="EMBL/GenBank/DDBJ databases">
        <authorList>
            <person name="Rodrigo-Torres L."/>
            <person name="Arahal R.D."/>
            <person name="Lucena T."/>
        </authorList>
    </citation>
    <scope>NUCLEOTIDE SEQUENCE [LARGE SCALE GENOMIC DNA]</scope>
</reference>
<dbReference type="GO" id="GO:0009229">
    <property type="term" value="P:thiamine diphosphate biosynthetic process"/>
    <property type="evidence" value="ECO:0007669"/>
    <property type="project" value="UniProtKB-UniPathway"/>
</dbReference>
<keyword evidence="9" id="KW-1185">Reference proteome</keyword>
<dbReference type="EC" id="2.7.1.49" evidence="2"/>
<dbReference type="PANTHER" id="PTHR20858:SF17">
    <property type="entry name" value="HYDROXYMETHYLPYRIMIDINE_PHOSPHOMETHYLPYRIMIDINE KINASE THI20-RELATED"/>
    <property type="match status" value="1"/>
</dbReference>
<dbReference type="SUPFAM" id="SSF53613">
    <property type="entry name" value="Ribokinase-like"/>
    <property type="match status" value="1"/>
</dbReference>
<dbReference type="FunFam" id="3.40.1190.20:FF:000003">
    <property type="entry name" value="Phosphomethylpyrimidine kinase ThiD"/>
    <property type="match status" value="1"/>
</dbReference>
<dbReference type="GO" id="GO:0005524">
    <property type="term" value="F:ATP binding"/>
    <property type="evidence" value="ECO:0007669"/>
    <property type="project" value="UniProtKB-KW"/>
</dbReference>
<evidence type="ECO:0000313" key="9">
    <source>
        <dbReference type="Proteomes" id="UP000184600"/>
    </source>
</evidence>
<dbReference type="PANTHER" id="PTHR20858">
    <property type="entry name" value="PHOSPHOMETHYLPYRIMIDINE KINASE"/>
    <property type="match status" value="1"/>
</dbReference>
<name>A0A1M7YQT7_9VIBR</name>
<comment type="pathway">
    <text evidence="1">Cofactor biosynthesis; thiamine diphosphate biosynthesis.</text>
</comment>
<dbReference type="OrthoDB" id="9810880at2"/>
<evidence type="ECO:0000256" key="3">
    <source>
        <dbReference type="ARBA" id="ARBA00022679"/>
    </source>
</evidence>
<organism evidence="8 9">
    <name type="scientific">Vibrio quintilis</name>
    <dbReference type="NCBI Taxonomy" id="1117707"/>
    <lineage>
        <taxon>Bacteria</taxon>
        <taxon>Pseudomonadati</taxon>
        <taxon>Pseudomonadota</taxon>
        <taxon>Gammaproteobacteria</taxon>
        <taxon>Vibrionales</taxon>
        <taxon>Vibrionaceae</taxon>
        <taxon>Vibrio</taxon>
    </lineage>
</organism>
<dbReference type="Gene3D" id="3.40.1190.20">
    <property type="match status" value="1"/>
</dbReference>
<proteinExistence type="predicted"/>
<keyword evidence="6" id="KW-0067">ATP-binding</keyword>
<dbReference type="InterPro" id="IPR013749">
    <property type="entry name" value="PM/HMP-P_kinase-1"/>
</dbReference>
<dbReference type="EMBL" id="FRFG01000009">
    <property type="protein sequence ID" value="SHO54969.1"/>
    <property type="molecule type" value="Genomic_DNA"/>
</dbReference>
<dbReference type="GO" id="GO:0009228">
    <property type="term" value="P:thiamine biosynthetic process"/>
    <property type="evidence" value="ECO:0007669"/>
    <property type="project" value="InterPro"/>
</dbReference>
<keyword evidence="3 8" id="KW-0808">Transferase</keyword>
<dbReference type="GO" id="GO:0008972">
    <property type="term" value="F:phosphomethylpyrimidine kinase activity"/>
    <property type="evidence" value="ECO:0007669"/>
    <property type="project" value="InterPro"/>
</dbReference>
<dbReference type="Proteomes" id="UP000184600">
    <property type="component" value="Unassembled WGS sequence"/>
</dbReference>
<dbReference type="Pfam" id="PF08543">
    <property type="entry name" value="Phos_pyr_kin"/>
    <property type="match status" value="1"/>
</dbReference>
<evidence type="ECO:0000256" key="1">
    <source>
        <dbReference type="ARBA" id="ARBA00004948"/>
    </source>
</evidence>
<dbReference type="CDD" id="cd01169">
    <property type="entry name" value="HMPP_kinase"/>
    <property type="match status" value="1"/>
</dbReference>
<feature type="domain" description="Pyridoxamine kinase/Phosphomethylpyrimidine kinase" evidence="7">
    <location>
        <begin position="18"/>
        <end position="266"/>
    </location>
</feature>
<dbReference type="InterPro" id="IPR004399">
    <property type="entry name" value="HMP/HMP-P_kinase_dom"/>
</dbReference>
<dbReference type="STRING" id="1117707.VQ7734_00688"/>
<evidence type="ECO:0000259" key="7">
    <source>
        <dbReference type="Pfam" id="PF08543"/>
    </source>
</evidence>
<gene>
    <name evidence="8" type="primary">thiD</name>
    <name evidence="8" type="ORF">VQ7734_00688</name>
</gene>
<dbReference type="AlphaFoldDB" id="A0A1M7YQT7"/>